<dbReference type="RefSeq" id="WP_271164644.1">
    <property type="nucleotide sequence ID" value="NZ_BSFD01000002.1"/>
</dbReference>
<dbReference type="InterPro" id="IPR002139">
    <property type="entry name" value="Ribo/fructo_kinase"/>
</dbReference>
<keyword evidence="2 9" id="KW-0479">Metal-binding</keyword>
<keyword evidence="7 9" id="KW-0630">Potassium</keyword>
<dbReference type="CDD" id="cd01174">
    <property type="entry name" value="ribokinase"/>
    <property type="match status" value="1"/>
</dbReference>
<dbReference type="Proteomes" id="UP001143509">
    <property type="component" value="Unassembled WGS sequence"/>
</dbReference>
<evidence type="ECO:0000256" key="1">
    <source>
        <dbReference type="ARBA" id="ARBA00022679"/>
    </source>
</evidence>
<comment type="caution">
    <text evidence="9">Lacks conserved residue(s) required for the propagation of feature annotation.</text>
</comment>
<dbReference type="SUPFAM" id="SSF53613">
    <property type="entry name" value="Ribokinase-like"/>
    <property type="match status" value="1"/>
</dbReference>
<dbReference type="PANTHER" id="PTHR10584">
    <property type="entry name" value="SUGAR KINASE"/>
    <property type="match status" value="1"/>
</dbReference>
<reference evidence="11" key="1">
    <citation type="journal article" date="2014" name="Int. J. Syst. Evol. Microbiol.">
        <title>Complete genome of a new Firmicutes species belonging to the dominant human colonic microbiota ('Ruminococcus bicirculans') reveals two chromosomes and a selective capacity to utilize plant glucans.</title>
        <authorList>
            <consortium name="NISC Comparative Sequencing Program"/>
            <person name="Wegmann U."/>
            <person name="Louis P."/>
            <person name="Goesmann A."/>
            <person name="Henrissat B."/>
            <person name="Duncan S.H."/>
            <person name="Flint H.J."/>
        </authorList>
    </citation>
    <scope>NUCLEOTIDE SEQUENCE</scope>
    <source>
        <strain evidence="11">VKM B-1499</strain>
    </source>
</reference>
<dbReference type="Gene3D" id="3.40.1190.20">
    <property type="match status" value="1"/>
</dbReference>
<evidence type="ECO:0000256" key="7">
    <source>
        <dbReference type="ARBA" id="ARBA00022958"/>
    </source>
</evidence>
<feature type="binding site" evidence="9">
    <location>
        <position position="223"/>
    </location>
    <ligand>
        <name>K(+)</name>
        <dbReference type="ChEBI" id="CHEBI:29103"/>
    </ligand>
</feature>
<feature type="binding site" evidence="9">
    <location>
        <position position="262"/>
    </location>
    <ligand>
        <name>K(+)</name>
        <dbReference type="ChEBI" id="CHEBI:29103"/>
    </ligand>
</feature>
<comment type="subunit">
    <text evidence="9">Homodimer.</text>
</comment>
<keyword evidence="3 9" id="KW-0547">Nucleotide-binding</keyword>
<feature type="domain" description="Carbohydrate kinase PfkB" evidence="10">
    <location>
        <begin position="3"/>
        <end position="271"/>
    </location>
</feature>
<evidence type="ECO:0000256" key="4">
    <source>
        <dbReference type="ARBA" id="ARBA00022777"/>
    </source>
</evidence>
<evidence type="ECO:0000256" key="6">
    <source>
        <dbReference type="ARBA" id="ARBA00022842"/>
    </source>
</evidence>
<feature type="binding site" evidence="9">
    <location>
        <position position="134"/>
    </location>
    <ligand>
        <name>substrate</name>
    </ligand>
</feature>
<evidence type="ECO:0000313" key="11">
    <source>
        <dbReference type="EMBL" id="GLK48419.1"/>
    </source>
</evidence>
<evidence type="ECO:0000313" key="12">
    <source>
        <dbReference type="Proteomes" id="UP001143509"/>
    </source>
</evidence>
<sequence length="282" mass="28324">MRITVVGSINLDLVAAAPRLPAPGETVTGASLARYPGGKGANQAYAAEKLGAEVSLIGRVGNDAMAGEALALMSDLGVDLAGVEVDLAAPTGVALIAVDPGGENQIVVAAGANHLVTPEQLPQRIEGALIVQLELPVETVEAAVGRATGFVCANLAPAAPVSELLLRRADLIVVNEIEAAFYGDSLHRGGGRVVVTKGAKGAAMYQRGVEMAWATPPMVEAVDATGAGDAFVAAITVALLEGMEPDEALRFACAAGAVAATRPGAQPSAPERAEVLAAVARG</sequence>
<feature type="binding site" evidence="9">
    <location>
        <position position="268"/>
    </location>
    <ligand>
        <name>K(+)</name>
        <dbReference type="ChEBI" id="CHEBI:29103"/>
    </ligand>
</feature>
<feature type="binding site" evidence="9">
    <location>
        <position position="175"/>
    </location>
    <ligand>
        <name>ATP</name>
        <dbReference type="ChEBI" id="CHEBI:30616"/>
    </ligand>
</feature>
<keyword evidence="9" id="KW-0963">Cytoplasm</keyword>
<comment type="catalytic activity">
    <reaction evidence="9">
        <text>D-ribose + ATP = D-ribose 5-phosphate + ADP + H(+)</text>
        <dbReference type="Rhea" id="RHEA:13697"/>
        <dbReference type="ChEBI" id="CHEBI:15378"/>
        <dbReference type="ChEBI" id="CHEBI:30616"/>
        <dbReference type="ChEBI" id="CHEBI:47013"/>
        <dbReference type="ChEBI" id="CHEBI:78346"/>
        <dbReference type="ChEBI" id="CHEBI:456216"/>
        <dbReference type="EC" id="2.7.1.15"/>
    </reaction>
</comment>
<comment type="similarity">
    <text evidence="9">Belongs to the carbohydrate kinase PfkB family. Ribokinase subfamily.</text>
</comment>
<gene>
    <name evidence="9 11" type="primary">rbsK</name>
    <name evidence="11" type="ORF">GCM10017620_13920</name>
</gene>
<comment type="subcellular location">
    <subcellularLocation>
        <location evidence="9">Cytoplasm</location>
    </subcellularLocation>
</comment>
<comment type="function">
    <text evidence="9">Catalyzes the phosphorylation of ribose at O-5 in a reaction requiring ATP and magnesium. The resulting D-ribose-5-phosphate can then be used either for sythesis of nucleotides, histidine, and tryptophan, or as a component of the pentose phosphate pathway.</text>
</comment>
<dbReference type="InterPro" id="IPR011877">
    <property type="entry name" value="Ribokinase"/>
</dbReference>
<protein>
    <recommendedName>
        <fullName evidence="9">Ribokinase</fullName>
        <shortName evidence="9">RK</shortName>
        <ecNumber evidence="9">2.7.1.15</ecNumber>
    </recommendedName>
</protein>
<evidence type="ECO:0000256" key="5">
    <source>
        <dbReference type="ARBA" id="ARBA00022840"/>
    </source>
</evidence>
<feature type="binding site" evidence="9">
    <location>
        <position position="229"/>
    </location>
    <ligand>
        <name>substrate</name>
    </ligand>
</feature>
<feature type="binding site" evidence="9">
    <location>
        <begin position="10"/>
        <end position="12"/>
    </location>
    <ligand>
        <name>substrate</name>
    </ligand>
</feature>
<organism evidence="11 12">
    <name type="scientific">Brevundimonas intermedia</name>
    <dbReference type="NCBI Taxonomy" id="74315"/>
    <lineage>
        <taxon>Bacteria</taxon>
        <taxon>Pseudomonadati</taxon>
        <taxon>Pseudomonadota</taxon>
        <taxon>Alphaproteobacteria</taxon>
        <taxon>Caulobacterales</taxon>
        <taxon>Caulobacteraceae</taxon>
        <taxon>Brevundimonas</taxon>
    </lineage>
</organism>
<comment type="pathway">
    <text evidence="9">Carbohydrate metabolism; D-ribose degradation; D-ribose 5-phosphate from beta-D-ribopyranose: step 2/2.</text>
</comment>
<feature type="binding site" evidence="9">
    <location>
        <position position="264"/>
    </location>
    <ligand>
        <name>K(+)</name>
        <dbReference type="ChEBI" id="CHEBI:29103"/>
    </ligand>
</feature>
<evidence type="ECO:0000256" key="8">
    <source>
        <dbReference type="ARBA" id="ARBA00023277"/>
    </source>
</evidence>
<evidence type="ECO:0000256" key="2">
    <source>
        <dbReference type="ARBA" id="ARBA00022723"/>
    </source>
</evidence>
<keyword evidence="12" id="KW-1185">Reference proteome</keyword>
<feature type="active site" description="Proton acceptor" evidence="9">
    <location>
        <position position="229"/>
    </location>
</feature>
<feature type="binding site" evidence="9">
    <location>
        <begin position="228"/>
        <end position="229"/>
    </location>
    <ligand>
        <name>ATP</name>
        <dbReference type="ChEBI" id="CHEBI:30616"/>
    </ligand>
</feature>
<feature type="binding site" evidence="9">
    <location>
        <begin position="38"/>
        <end position="42"/>
    </location>
    <ligand>
        <name>substrate</name>
    </ligand>
</feature>
<comment type="activity regulation">
    <text evidence="9">Activated by a monovalent cation that binds near, but not in, the active site. The most likely occupant of the site in vivo is potassium. Ion binding induces a conformational change that may alter substrate affinity.</text>
</comment>
<reference evidence="11" key="2">
    <citation type="submission" date="2023-01" db="EMBL/GenBank/DDBJ databases">
        <authorList>
            <person name="Sun Q."/>
            <person name="Evtushenko L."/>
        </authorList>
    </citation>
    <scope>NUCLEOTIDE SEQUENCE</scope>
    <source>
        <strain evidence="11">VKM B-1499</strain>
    </source>
</reference>
<dbReference type="Pfam" id="PF00294">
    <property type="entry name" value="PfkB"/>
    <property type="match status" value="1"/>
</dbReference>
<feature type="binding site" evidence="9">
    <location>
        <position position="225"/>
    </location>
    <ligand>
        <name>K(+)</name>
        <dbReference type="ChEBI" id="CHEBI:29103"/>
    </ligand>
</feature>
<dbReference type="PANTHER" id="PTHR10584:SF166">
    <property type="entry name" value="RIBOKINASE"/>
    <property type="match status" value="1"/>
</dbReference>
<keyword evidence="1 9" id="KW-0808">Transferase</keyword>
<dbReference type="PRINTS" id="PR00990">
    <property type="entry name" value="RIBOKINASE"/>
</dbReference>
<dbReference type="InterPro" id="IPR011611">
    <property type="entry name" value="PfkB_dom"/>
</dbReference>
<comment type="caution">
    <text evidence="11">The sequence shown here is derived from an EMBL/GenBank/DDBJ whole genome shotgun (WGS) entry which is preliminary data.</text>
</comment>
<feature type="binding site" evidence="9">
    <location>
        <begin position="196"/>
        <end position="201"/>
    </location>
    <ligand>
        <name>ATP</name>
        <dbReference type="ChEBI" id="CHEBI:30616"/>
    </ligand>
</feature>
<keyword evidence="4 9" id="KW-0418">Kinase</keyword>
<dbReference type="InterPro" id="IPR029056">
    <property type="entry name" value="Ribokinase-like"/>
</dbReference>
<evidence type="ECO:0000256" key="3">
    <source>
        <dbReference type="ARBA" id="ARBA00022741"/>
    </source>
</evidence>
<keyword evidence="5 9" id="KW-0067">ATP-binding</keyword>
<evidence type="ECO:0000256" key="9">
    <source>
        <dbReference type="HAMAP-Rule" id="MF_01987"/>
    </source>
</evidence>
<keyword evidence="8 9" id="KW-0119">Carbohydrate metabolism</keyword>
<evidence type="ECO:0000259" key="10">
    <source>
        <dbReference type="Pfam" id="PF00294"/>
    </source>
</evidence>
<name>A0ABQ5T8R0_9CAUL</name>
<dbReference type="HAMAP" id="MF_01987">
    <property type="entry name" value="Ribokinase"/>
    <property type="match status" value="1"/>
</dbReference>
<feature type="binding site" evidence="9">
    <location>
        <position position="259"/>
    </location>
    <ligand>
        <name>K(+)</name>
        <dbReference type="ChEBI" id="CHEBI:29103"/>
    </ligand>
</feature>
<accession>A0ABQ5T8R0</accession>
<dbReference type="EC" id="2.7.1.15" evidence="9"/>
<proteinExistence type="inferred from homology"/>
<keyword evidence="6 9" id="KW-0460">Magnesium</keyword>
<dbReference type="EMBL" id="BSFD01000002">
    <property type="protein sequence ID" value="GLK48419.1"/>
    <property type="molecule type" value="Genomic_DNA"/>
</dbReference>
<comment type="cofactor">
    <cofactor evidence="9">
        <name>Mg(2+)</name>
        <dbReference type="ChEBI" id="CHEBI:18420"/>
    </cofactor>
    <text evidence="9">Requires a divalent cation, most likely magnesium in vivo, as an electrophilic catalyst to aid phosphoryl group transfer. It is the chelate of the metal and the nucleotide that is the actual substrate.</text>
</comment>